<proteinExistence type="predicted"/>
<name>A0A0R1RBM3_9LACO</name>
<keyword evidence="1" id="KW-0472">Membrane</keyword>
<gene>
    <name evidence="2" type="ORF">FD35_GL000696</name>
</gene>
<evidence type="ECO:0000256" key="1">
    <source>
        <dbReference type="SAM" id="Phobius"/>
    </source>
</evidence>
<dbReference type="STRING" id="1114972.FD35_GL000696"/>
<protein>
    <submittedName>
        <fullName evidence="2">Uncharacterized protein</fullName>
    </submittedName>
</protein>
<keyword evidence="3" id="KW-1185">Reference proteome</keyword>
<dbReference type="Proteomes" id="UP000051999">
    <property type="component" value="Unassembled WGS sequence"/>
</dbReference>
<keyword evidence="1" id="KW-0812">Transmembrane</keyword>
<sequence>MIIKQRPIYEISRTAYVQHEKQKQIQGKLADFPRERVFMKWAANVALVIIVVLLILVVIFAVLPTLHWPRLGF</sequence>
<keyword evidence="1" id="KW-1133">Transmembrane helix</keyword>
<evidence type="ECO:0000313" key="3">
    <source>
        <dbReference type="Proteomes" id="UP000051999"/>
    </source>
</evidence>
<evidence type="ECO:0000313" key="2">
    <source>
        <dbReference type="EMBL" id="KRL53993.1"/>
    </source>
</evidence>
<feature type="transmembrane region" description="Helical" evidence="1">
    <location>
        <begin position="41"/>
        <end position="63"/>
    </location>
</feature>
<accession>A0A0R1RBM3</accession>
<organism evidence="2 3">
    <name type="scientific">Furfurilactobacillus rossiae DSM 15814</name>
    <dbReference type="NCBI Taxonomy" id="1114972"/>
    <lineage>
        <taxon>Bacteria</taxon>
        <taxon>Bacillati</taxon>
        <taxon>Bacillota</taxon>
        <taxon>Bacilli</taxon>
        <taxon>Lactobacillales</taxon>
        <taxon>Lactobacillaceae</taxon>
        <taxon>Furfurilactobacillus</taxon>
    </lineage>
</organism>
<dbReference type="EMBL" id="AZFF01000012">
    <property type="protein sequence ID" value="KRL53993.1"/>
    <property type="molecule type" value="Genomic_DNA"/>
</dbReference>
<comment type="caution">
    <text evidence="2">The sequence shown here is derived from an EMBL/GenBank/DDBJ whole genome shotgun (WGS) entry which is preliminary data.</text>
</comment>
<dbReference type="PATRIC" id="fig|1114972.6.peg.696"/>
<reference evidence="2 3" key="1">
    <citation type="journal article" date="2015" name="Genome Announc.">
        <title>Expanding the biotechnology potential of lactobacilli through comparative genomics of 213 strains and associated genera.</title>
        <authorList>
            <person name="Sun Z."/>
            <person name="Harris H.M."/>
            <person name="McCann A."/>
            <person name="Guo C."/>
            <person name="Argimon S."/>
            <person name="Zhang W."/>
            <person name="Yang X."/>
            <person name="Jeffery I.B."/>
            <person name="Cooney J.C."/>
            <person name="Kagawa T.F."/>
            <person name="Liu W."/>
            <person name="Song Y."/>
            <person name="Salvetti E."/>
            <person name="Wrobel A."/>
            <person name="Rasinkangas P."/>
            <person name="Parkhill J."/>
            <person name="Rea M.C."/>
            <person name="O'Sullivan O."/>
            <person name="Ritari J."/>
            <person name="Douillard F.P."/>
            <person name="Paul Ross R."/>
            <person name="Yang R."/>
            <person name="Briner A.E."/>
            <person name="Felis G.E."/>
            <person name="de Vos W.M."/>
            <person name="Barrangou R."/>
            <person name="Klaenhammer T.R."/>
            <person name="Caufield P.W."/>
            <person name="Cui Y."/>
            <person name="Zhang H."/>
            <person name="O'Toole P.W."/>
        </authorList>
    </citation>
    <scope>NUCLEOTIDE SEQUENCE [LARGE SCALE GENOMIC DNA]</scope>
    <source>
        <strain evidence="2 3">DSM 15814</strain>
    </source>
</reference>
<dbReference type="RefSeq" id="WP_017262358.1">
    <property type="nucleotide sequence ID" value="NZ_AUAW01000013.1"/>
</dbReference>
<dbReference type="AlphaFoldDB" id="A0A0R1RBM3"/>